<comment type="function">
    <text evidence="2">Antitoxin component of a type II toxin-antitoxin (TA) system.</text>
</comment>
<dbReference type="EMBL" id="CAJA01000002">
    <property type="protein sequence ID" value="CCH71628.1"/>
    <property type="molecule type" value="Genomic_DNA"/>
</dbReference>
<dbReference type="Gene3D" id="3.40.1620.10">
    <property type="entry name" value="YefM-like domain"/>
    <property type="match status" value="1"/>
</dbReference>
<evidence type="ECO:0000256" key="1">
    <source>
        <dbReference type="ARBA" id="ARBA00009981"/>
    </source>
</evidence>
<evidence type="ECO:0000256" key="2">
    <source>
        <dbReference type="RuleBase" id="RU362080"/>
    </source>
</evidence>
<gene>
    <name evidence="3" type="ORF">BN11_100018</name>
</gene>
<name>W6JS09_9MICO</name>
<sequence length="82" mass="9005">MTRIVVNTHQAKSRLSELIREAEGGAEVIVARGGRPVARIVPWSDPRPHRSPGRWAGRIRYSGDLVDSDPEVLADFEASAQS</sequence>
<dbReference type="RefSeq" id="WP_048693524.1">
    <property type="nucleotide sequence ID" value="NZ_HG764815.1"/>
</dbReference>
<comment type="similarity">
    <text evidence="1 2">Belongs to the phD/YefM antitoxin family.</text>
</comment>
<reference evidence="3 4" key="1">
    <citation type="journal article" date="2013" name="ISME J.">
        <title>A metabolic model for members of the genus Tetrasphaera involved in enhanced biological phosphorus removal.</title>
        <authorList>
            <person name="Kristiansen R."/>
            <person name="Nguyen H.T.T."/>
            <person name="Saunders A.M."/>
            <person name="Nielsen J.L."/>
            <person name="Wimmer R."/>
            <person name="Le V.Q."/>
            <person name="McIlroy S.J."/>
            <person name="Petrovski S."/>
            <person name="Seviour R.J."/>
            <person name="Calteau A."/>
            <person name="Nielsen K.L."/>
            <person name="Nielsen P.H."/>
        </authorList>
    </citation>
    <scope>NUCLEOTIDE SEQUENCE [LARGE SCALE GENOMIC DNA]</scope>
    <source>
        <strain evidence="3 4">Ben110</strain>
    </source>
</reference>
<organism evidence="3 4">
    <name type="scientific">Nostocoides australiense Ben110</name>
    <dbReference type="NCBI Taxonomy" id="1193182"/>
    <lineage>
        <taxon>Bacteria</taxon>
        <taxon>Bacillati</taxon>
        <taxon>Actinomycetota</taxon>
        <taxon>Actinomycetes</taxon>
        <taxon>Micrococcales</taxon>
        <taxon>Intrasporangiaceae</taxon>
        <taxon>Nostocoides</taxon>
    </lineage>
</organism>
<protein>
    <recommendedName>
        <fullName evidence="2">Antitoxin</fullName>
    </recommendedName>
</protein>
<dbReference type="InterPro" id="IPR036165">
    <property type="entry name" value="YefM-like_sf"/>
</dbReference>
<evidence type="ECO:0000313" key="4">
    <source>
        <dbReference type="Proteomes" id="UP000035763"/>
    </source>
</evidence>
<dbReference type="Pfam" id="PF02604">
    <property type="entry name" value="PhdYeFM_antitox"/>
    <property type="match status" value="1"/>
</dbReference>
<dbReference type="STRING" id="1193182.BN11_100018"/>
<accession>W6JS09</accession>
<evidence type="ECO:0000313" key="3">
    <source>
        <dbReference type="EMBL" id="CCH71628.1"/>
    </source>
</evidence>
<proteinExistence type="inferred from homology"/>
<dbReference type="SUPFAM" id="SSF143120">
    <property type="entry name" value="YefM-like"/>
    <property type="match status" value="1"/>
</dbReference>
<dbReference type="NCBIfam" id="TIGR01552">
    <property type="entry name" value="phd_fam"/>
    <property type="match status" value="1"/>
</dbReference>
<keyword evidence="4" id="KW-1185">Reference proteome</keyword>
<dbReference type="AlphaFoldDB" id="W6JS09"/>
<dbReference type="InterPro" id="IPR006442">
    <property type="entry name" value="Antitoxin_Phd/YefM"/>
</dbReference>
<dbReference type="Proteomes" id="UP000035763">
    <property type="component" value="Unassembled WGS sequence"/>
</dbReference>
<dbReference type="OrthoDB" id="4419580at2"/>
<comment type="caution">
    <text evidence="3">The sequence shown here is derived from an EMBL/GenBank/DDBJ whole genome shotgun (WGS) entry which is preliminary data.</text>
</comment>